<protein>
    <submittedName>
        <fullName evidence="4">Plasmid partitioning protein RepB</fullName>
    </submittedName>
</protein>
<evidence type="ECO:0000259" key="3">
    <source>
        <dbReference type="SMART" id="SM00470"/>
    </source>
</evidence>
<dbReference type="STRING" id="721133.SAMN05216176_105300"/>
<dbReference type="OrthoDB" id="7908920at2"/>
<dbReference type="Pfam" id="PF07506">
    <property type="entry name" value="RepB"/>
    <property type="match status" value="1"/>
</dbReference>
<dbReference type="NCBIfam" id="TIGR00180">
    <property type="entry name" value="parB_part"/>
    <property type="match status" value="1"/>
</dbReference>
<dbReference type="eggNOG" id="COG1475">
    <property type="taxonomic scope" value="Bacteria"/>
</dbReference>
<dbReference type="SMART" id="SM00470">
    <property type="entry name" value="ParB"/>
    <property type="match status" value="1"/>
</dbReference>
<name>K2P7Q0_9HYPH</name>
<dbReference type="InterPro" id="IPR037972">
    <property type="entry name" value="RepB_N"/>
</dbReference>
<sequence length="354" mass="38823">MSKRKDHLKALFGGAPVPGDEAPSPMAKPAPETKATPRPVVSETSRTASGAVKAMGLSLSSMSREVEDARALKDALAKGERVVEIDPNLIDPSLVRDRLSREDDGDEEFSALVESVRENGQQVPVLLRPHPTANGRYQVAYGHRRVRAAARLARPVQAIVRALDDNQLVLAQGKENTERRNLSFIERAFFAAALIRHGFERGVVQRALSLHKAEMTRFLQVADAVPAQIAGAIGPAPKAGRPRWMLLADFLQDDAAIVIAQDVIHSDAFRAASSDERFGMLFERLAKREERKAGVKGKASKPTLVADRKGRPLAHVISGKKPRMEFDEKVRPGFADYVAALLPELAERFEKERG</sequence>
<gene>
    <name evidence="4" type="ORF">NA8A_08014</name>
</gene>
<evidence type="ECO:0000256" key="1">
    <source>
        <dbReference type="ARBA" id="ARBA00006295"/>
    </source>
</evidence>
<feature type="region of interest" description="Disordered" evidence="2">
    <location>
        <begin position="1"/>
        <end position="52"/>
    </location>
</feature>
<dbReference type="NCBIfam" id="TIGR03454">
    <property type="entry name" value="partition_RepB"/>
    <property type="match status" value="1"/>
</dbReference>
<dbReference type="InterPro" id="IPR011111">
    <property type="entry name" value="Plasmid_RepB"/>
</dbReference>
<dbReference type="Gene3D" id="3.90.1530.30">
    <property type="match status" value="1"/>
</dbReference>
<comment type="caution">
    <text evidence="4">The sequence shown here is derived from an EMBL/GenBank/DDBJ whole genome shotgun (WGS) entry which is preliminary data.</text>
</comment>
<dbReference type="PATRIC" id="fig|1231190.3.peg.1677"/>
<dbReference type="Pfam" id="PF02195">
    <property type="entry name" value="ParB_N"/>
    <property type="match status" value="1"/>
</dbReference>
<reference evidence="4 5" key="1">
    <citation type="journal article" date="2012" name="J. Bacteriol.">
        <title>Genome Sequence of Nitratireductor indicus Type Strain C115.</title>
        <authorList>
            <person name="Lai Q."/>
            <person name="Li G."/>
            <person name="Yu Z."/>
            <person name="Shao Z."/>
        </authorList>
    </citation>
    <scope>NUCLEOTIDE SEQUENCE [LARGE SCALE GENOMIC DNA]</scope>
    <source>
        <strain evidence="4 5">C115</strain>
    </source>
</reference>
<dbReference type="CDD" id="cd16405">
    <property type="entry name" value="RepB_like_N"/>
    <property type="match status" value="1"/>
</dbReference>
<evidence type="ECO:0000313" key="5">
    <source>
        <dbReference type="Proteomes" id="UP000007374"/>
    </source>
</evidence>
<keyword evidence="5" id="KW-1185">Reference proteome</keyword>
<dbReference type="EMBL" id="AMSI01000004">
    <property type="protein sequence ID" value="EKF43266.1"/>
    <property type="molecule type" value="Genomic_DNA"/>
</dbReference>
<comment type="similarity">
    <text evidence="1">Belongs to the ParB family.</text>
</comment>
<dbReference type="SUPFAM" id="SSF109709">
    <property type="entry name" value="KorB DNA-binding domain-like"/>
    <property type="match status" value="1"/>
</dbReference>
<dbReference type="PANTHER" id="PTHR33375:SF1">
    <property type="entry name" value="CHROMOSOME-PARTITIONING PROTEIN PARB-RELATED"/>
    <property type="match status" value="1"/>
</dbReference>
<dbReference type="Proteomes" id="UP000007374">
    <property type="component" value="Unassembled WGS sequence"/>
</dbReference>
<evidence type="ECO:0000313" key="4">
    <source>
        <dbReference type="EMBL" id="EKF43266.1"/>
    </source>
</evidence>
<dbReference type="AlphaFoldDB" id="K2P7Q0"/>
<dbReference type="InterPro" id="IPR003115">
    <property type="entry name" value="ParB_N"/>
</dbReference>
<evidence type="ECO:0000256" key="2">
    <source>
        <dbReference type="SAM" id="MobiDB-lite"/>
    </source>
</evidence>
<proteinExistence type="inferred from homology"/>
<organism evidence="4 5">
    <name type="scientific">Nitratireductor indicus C115</name>
    <dbReference type="NCBI Taxonomy" id="1231190"/>
    <lineage>
        <taxon>Bacteria</taxon>
        <taxon>Pseudomonadati</taxon>
        <taxon>Pseudomonadota</taxon>
        <taxon>Alphaproteobacteria</taxon>
        <taxon>Hyphomicrobiales</taxon>
        <taxon>Phyllobacteriaceae</taxon>
        <taxon>Nitratireductor</taxon>
    </lineage>
</organism>
<dbReference type="SUPFAM" id="SSF110849">
    <property type="entry name" value="ParB/Sulfiredoxin"/>
    <property type="match status" value="1"/>
</dbReference>
<dbReference type="GO" id="GO:0007059">
    <property type="term" value="P:chromosome segregation"/>
    <property type="evidence" value="ECO:0007669"/>
    <property type="project" value="TreeGrafter"/>
</dbReference>
<dbReference type="GO" id="GO:0005694">
    <property type="term" value="C:chromosome"/>
    <property type="evidence" value="ECO:0007669"/>
    <property type="project" value="TreeGrafter"/>
</dbReference>
<dbReference type="InterPro" id="IPR017819">
    <property type="entry name" value="Plasmid_partition_RepB"/>
</dbReference>
<feature type="domain" description="ParB-like N-terminal" evidence="3">
    <location>
        <begin position="83"/>
        <end position="177"/>
    </location>
</feature>
<dbReference type="PANTHER" id="PTHR33375">
    <property type="entry name" value="CHROMOSOME-PARTITIONING PROTEIN PARB-RELATED"/>
    <property type="match status" value="1"/>
</dbReference>
<dbReference type="InterPro" id="IPR004437">
    <property type="entry name" value="ParB/RepB/Spo0J"/>
</dbReference>
<dbReference type="InterPro" id="IPR050336">
    <property type="entry name" value="Chromosome_partition/occlusion"/>
</dbReference>
<dbReference type="GO" id="GO:0003677">
    <property type="term" value="F:DNA binding"/>
    <property type="evidence" value="ECO:0007669"/>
    <property type="project" value="InterPro"/>
</dbReference>
<dbReference type="RefSeq" id="WP_009756420.1">
    <property type="nucleotide sequence ID" value="NZ_AMSI01000004.1"/>
</dbReference>
<dbReference type="InterPro" id="IPR036086">
    <property type="entry name" value="ParB/Sulfiredoxin_sf"/>
</dbReference>
<accession>K2P7Q0</accession>